<dbReference type="AlphaFoldDB" id="A0A166MFY0"/>
<evidence type="ECO:0000313" key="2">
    <source>
        <dbReference type="EMBL" id="KZV77984.1"/>
    </source>
</evidence>
<reference evidence="2 3" key="1">
    <citation type="journal article" date="2016" name="Mol. Biol. Evol.">
        <title>Comparative Genomics of Early-Diverging Mushroom-Forming Fungi Provides Insights into the Origins of Lignocellulose Decay Capabilities.</title>
        <authorList>
            <person name="Nagy L.G."/>
            <person name="Riley R."/>
            <person name="Tritt A."/>
            <person name="Adam C."/>
            <person name="Daum C."/>
            <person name="Floudas D."/>
            <person name="Sun H."/>
            <person name="Yadav J.S."/>
            <person name="Pangilinan J."/>
            <person name="Larsson K.H."/>
            <person name="Matsuura K."/>
            <person name="Barry K."/>
            <person name="Labutti K."/>
            <person name="Kuo R."/>
            <person name="Ohm R.A."/>
            <person name="Bhattacharya S.S."/>
            <person name="Shirouzu T."/>
            <person name="Yoshinaga Y."/>
            <person name="Martin F.M."/>
            <person name="Grigoriev I.V."/>
            <person name="Hibbett D.S."/>
        </authorList>
    </citation>
    <scope>NUCLEOTIDE SEQUENCE [LARGE SCALE GENOMIC DNA]</scope>
    <source>
        <strain evidence="2 3">HHB12029</strain>
    </source>
</reference>
<dbReference type="STRING" id="1314781.A0A166MFY0"/>
<dbReference type="Proteomes" id="UP000077266">
    <property type="component" value="Unassembled WGS sequence"/>
</dbReference>
<dbReference type="OrthoDB" id="5332281at2759"/>
<name>A0A166MFY0_EXIGL</name>
<dbReference type="EMBL" id="KV427253">
    <property type="protein sequence ID" value="KZV77984.1"/>
    <property type="molecule type" value="Genomic_DNA"/>
</dbReference>
<gene>
    <name evidence="2" type="ORF">EXIGLDRAFT_784460</name>
</gene>
<evidence type="ECO:0000256" key="1">
    <source>
        <dbReference type="SAM" id="Phobius"/>
    </source>
</evidence>
<keyword evidence="1" id="KW-0812">Transmembrane</keyword>
<proteinExistence type="predicted"/>
<dbReference type="InParanoid" id="A0A166MFY0"/>
<protein>
    <submittedName>
        <fullName evidence="2">Uncharacterized protein</fullName>
    </submittedName>
</protein>
<feature type="transmembrane region" description="Helical" evidence="1">
    <location>
        <begin position="91"/>
        <end position="109"/>
    </location>
</feature>
<organism evidence="2 3">
    <name type="scientific">Exidia glandulosa HHB12029</name>
    <dbReference type="NCBI Taxonomy" id="1314781"/>
    <lineage>
        <taxon>Eukaryota</taxon>
        <taxon>Fungi</taxon>
        <taxon>Dikarya</taxon>
        <taxon>Basidiomycota</taxon>
        <taxon>Agaricomycotina</taxon>
        <taxon>Agaricomycetes</taxon>
        <taxon>Auriculariales</taxon>
        <taxon>Exidiaceae</taxon>
        <taxon>Exidia</taxon>
    </lineage>
</organism>
<keyword evidence="3" id="KW-1185">Reference proteome</keyword>
<keyword evidence="1" id="KW-0472">Membrane</keyword>
<accession>A0A166MFY0</accession>
<evidence type="ECO:0000313" key="3">
    <source>
        <dbReference type="Proteomes" id="UP000077266"/>
    </source>
</evidence>
<feature type="non-terminal residue" evidence="2">
    <location>
        <position position="1"/>
    </location>
</feature>
<sequence length="186" mass="20464">GGSPNFTTIPLPGTYTDPFFTGLFAAQGETATDITTYLDPDYLESVIRSGWSDFWALQFDQKLRVEASGQIPATRLYTVTRATVAEVPARILEGLLGAIFVIVAVVCALTPSRSVLIKPPFSIAAQMSLVVGTRLLKRIEEGGSLEGLRVKLGWWRDPSVEGWKRYGIDIVEDEEQVPLYVLGERT</sequence>
<keyword evidence="1" id="KW-1133">Transmembrane helix</keyword>